<feature type="region of interest" description="Disordered" evidence="2">
    <location>
        <begin position="1"/>
        <end position="60"/>
    </location>
</feature>
<keyword evidence="5" id="KW-1185">Reference proteome</keyword>
<comment type="caution">
    <text evidence="4">The sequence shown here is derived from an EMBL/GenBank/DDBJ whole genome shotgun (WGS) entry which is preliminary data.</text>
</comment>
<feature type="compositionally biased region" description="Basic and acidic residues" evidence="2">
    <location>
        <begin position="1"/>
        <end position="18"/>
    </location>
</feature>
<evidence type="ECO:0000256" key="2">
    <source>
        <dbReference type="SAM" id="MobiDB-lite"/>
    </source>
</evidence>
<reference evidence="4" key="1">
    <citation type="submission" date="2020-09" db="EMBL/GenBank/DDBJ databases">
        <title>Iningainema tapete sp. nov. (Scytonemataceae, Cyanobacteria) from greenhouses in central Florida (USA) produces two types of nodularin with biosynthetic potential for microcystin-LR and anabaenopeptins.</title>
        <authorList>
            <person name="Berthold D.E."/>
            <person name="Lefler F.W."/>
            <person name="Huang I.-S."/>
            <person name="Abdulla H."/>
            <person name="Zimba P.V."/>
            <person name="Laughinghouse H.D. IV."/>
        </authorList>
    </citation>
    <scope>NUCLEOTIDE SEQUENCE</scope>
    <source>
        <strain evidence="4">BLCCT55</strain>
    </source>
</reference>
<sequence length="60" mass="6421">MSLEDRAKAAAKNVEGKAQEALGNVTGDPEDKAEGKAKQAESELRHGVEDVKDNIKKSID</sequence>
<name>A0A8J6XNU8_9CYAN</name>
<dbReference type="SUPFAM" id="SSF69047">
    <property type="entry name" value="Hypothetical protein YjbJ"/>
    <property type="match status" value="1"/>
</dbReference>
<feature type="compositionally biased region" description="Basic and acidic residues" evidence="2">
    <location>
        <begin position="29"/>
        <end position="60"/>
    </location>
</feature>
<dbReference type="InterPro" id="IPR008462">
    <property type="entry name" value="CsbD"/>
</dbReference>
<accession>A0A8J6XNU8</accession>
<evidence type="ECO:0000259" key="3">
    <source>
        <dbReference type="Pfam" id="PF05532"/>
    </source>
</evidence>
<evidence type="ECO:0000313" key="4">
    <source>
        <dbReference type="EMBL" id="MBD2776682.1"/>
    </source>
</evidence>
<gene>
    <name evidence="4" type="ORF">ICL16_32685</name>
</gene>
<dbReference type="Pfam" id="PF05532">
    <property type="entry name" value="CsbD"/>
    <property type="match status" value="1"/>
</dbReference>
<dbReference type="Gene3D" id="1.10.1470.10">
    <property type="entry name" value="YjbJ"/>
    <property type="match status" value="1"/>
</dbReference>
<evidence type="ECO:0000256" key="1">
    <source>
        <dbReference type="ARBA" id="ARBA00009129"/>
    </source>
</evidence>
<feature type="domain" description="CsbD-like" evidence="3">
    <location>
        <begin position="5"/>
        <end position="57"/>
    </location>
</feature>
<dbReference type="RefSeq" id="WP_190835743.1">
    <property type="nucleotide sequence ID" value="NZ_CAWPPI010000098.1"/>
</dbReference>
<dbReference type="EMBL" id="JACXAE010000098">
    <property type="protein sequence ID" value="MBD2776682.1"/>
    <property type="molecule type" value="Genomic_DNA"/>
</dbReference>
<dbReference type="AlphaFoldDB" id="A0A8J6XNU8"/>
<dbReference type="Proteomes" id="UP000629098">
    <property type="component" value="Unassembled WGS sequence"/>
</dbReference>
<dbReference type="InterPro" id="IPR036629">
    <property type="entry name" value="YjbJ_sf"/>
</dbReference>
<organism evidence="4 5">
    <name type="scientific">Iningainema tapete BLCC-T55</name>
    <dbReference type="NCBI Taxonomy" id="2748662"/>
    <lineage>
        <taxon>Bacteria</taxon>
        <taxon>Bacillati</taxon>
        <taxon>Cyanobacteriota</taxon>
        <taxon>Cyanophyceae</taxon>
        <taxon>Nostocales</taxon>
        <taxon>Scytonemataceae</taxon>
        <taxon>Iningainema tapete</taxon>
    </lineage>
</organism>
<proteinExistence type="inferred from homology"/>
<evidence type="ECO:0000313" key="5">
    <source>
        <dbReference type="Proteomes" id="UP000629098"/>
    </source>
</evidence>
<comment type="similarity">
    <text evidence="1">Belongs to the UPF0337 (CsbD) family.</text>
</comment>
<protein>
    <submittedName>
        <fullName evidence="4">CsbD family protein</fullName>
    </submittedName>
</protein>